<feature type="region of interest" description="Disordered" evidence="4">
    <location>
        <begin position="106"/>
        <end position="126"/>
    </location>
</feature>
<dbReference type="InterPro" id="IPR010982">
    <property type="entry name" value="Lambda_DNA-bd_dom_sf"/>
</dbReference>
<keyword evidence="3" id="KW-0804">Transcription</keyword>
<accession>A0ABT2Z0Z0</accession>
<keyword evidence="7" id="KW-1185">Reference proteome</keyword>
<dbReference type="PANTHER" id="PTHR46797">
    <property type="entry name" value="HTH-TYPE TRANSCRIPTIONAL REGULATOR"/>
    <property type="match status" value="1"/>
</dbReference>
<dbReference type="SMART" id="SM00530">
    <property type="entry name" value="HTH_XRE"/>
    <property type="match status" value="1"/>
</dbReference>
<dbReference type="PANTHER" id="PTHR46797:SF23">
    <property type="entry name" value="HTH-TYPE TRANSCRIPTIONAL REGULATOR SUTR"/>
    <property type="match status" value="1"/>
</dbReference>
<dbReference type="SUPFAM" id="SSF47413">
    <property type="entry name" value="lambda repressor-like DNA-binding domains"/>
    <property type="match status" value="1"/>
</dbReference>
<evidence type="ECO:0000256" key="3">
    <source>
        <dbReference type="ARBA" id="ARBA00023163"/>
    </source>
</evidence>
<evidence type="ECO:0000256" key="1">
    <source>
        <dbReference type="ARBA" id="ARBA00023015"/>
    </source>
</evidence>
<dbReference type="InterPro" id="IPR050807">
    <property type="entry name" value="TransReg_Diox_bact_type"/>
</dbReference>
<dbReference type="CDD" id="cd00093">
    <property type="entry name" value="HTH_XRE"/>
    <property type="match status" value="1"/>
</dbReference>
<reference evidence="6 7" key="1">
    <citation type="submission" date="2022-10" db="EMBL/GenBank/DDBJ databases">
        <title>Defluviimonas sp. nov., isolated from ocean surface water.</title>
        <authorList>
            <person name="He W."/>
            <person name="Wang L."/>
            <person name="Zhang D.-F."/>
        </authorList>
    </citation>
    <scope>NUCLEOTIDE SEQUENCE [LARGE SCALE GENOMIC DNA]</scope>
    <source>
        <strain evidence="6 7">WL0075</strain>
    </source>
</reference>
<comment type="caution">
    <text evidence="6">The sequence shown here is derived from an EMBL/GenBank/DDBJ whole genome shotgun (WGS) entry which is preliminary data.</text>
</comment>
<keyword evidence="1" id="KW-0805">Transcription regulation</keyword>
<dbReference type="PROSITE" id="PS50943">
    <property type="entry name" value="HTH_CROC1"/>
    <property type="match status" value="1"/>
</dbReference>
<feature type="domain" description="HTH cro/C1-type" evidence="5">
    <location>
        <begin position="14"/>
        <end position="69"/>
    </location>
</feature>
<organism evidence="6 7">
    <name type="scientific">Albidovulum sediminicola</name>
    <dbReference type="NCBI Taxonomy" id="2984331"/>
    <lineage>
        <taxon>Bacteria</taxon>
        <taxon>Pseudomonadati</taxon>
        <taxon>Pseudomonadota</taxon>
        <taxon>Alphaproteobacteria</taxon>
        <taxon>Rhodobacterales</taxon>
        <taxon>Paracoccaceae</taxon>
        <taxon>Albidovulum</taxon>
    </lineage>
</organism>
<gene>
    <name evidence="6" type="ORF">OE647_06590</name>
</gene>
<evidence type="ECO:0000313" key="6">
    <source>
        <dbReference type="EMBL" id="MCV2864406.1"/>
    </source>
</evidence>
<proteinExistence type="predicted"/>
<dbReference type="RefSeq" id="WP_263720925.1">
    <property type="nucleotide sequence ID" value="NZ_JAOWLA010000005.1"/>
</dbReference>
<evidence type="ECO:0000256" key="4">
    <source>
        <dbReference type="SAM" id="MobiDB-lite"/>
    </source>
</evidence>
<sequence length="126" mass="13586">MDAERIYKDLGLRIRGLRKSLGLTQDQLAKQVGISRASLANIERGKQQVLVHHLFALADGLQLESPVQLLLTPQGGGRKRGAAADLPLSGEGLTDKQRQEVLSLMGGVLENNHNGNAGDKAGREDR</sequence>
<dbReference type="Pfam" id="PF01381">
    <property type="entry name" value="HTH_3"/>
    <property type="match status" value="1"/>
</dbReference>
<evidence type="ECO:0000259" key="5">
    <source>
        <dbReference type="PROSITE" id="PS50943"/>
    </source>
</evidence>
<dbReference type="InterPro" id="IPR001387">
    <property type="entry name" value="Cro/C1-type_HTH"/>
</dbReference>
<evidence type="ECO:0000256" key="2">
    <source>
        <dbReference type="ARBA" id="ARBA00023125"/>
    </source>
</evidence>
<keyword evidence="2" id="KW-0238">DNA-binding</keyword>
<name>A0ABT2Z0Z0_9RHOB</name>
<dbReference type="EMBL" id="JAOWLA010000005">
    <property type="protein sequence ID" value="MCV2864406.1"/>
    <property type="molecule type" value="Genomic_DNA"/>
</dbReference>
<protein>
    <submittedName>
        <fullName evidence="6">Helix-turn-helix domain-containing protein</fullName>
    </submittedName>
</protein>
<evidence type="ECO:0000313" key="7">
    <source>
        <dbReference type="Proteomes" id="UP001652503"/>
    </source>
</evidence>
<dbReference type="Proteomes" id="UP001652503">
    <property type="component" value="Unassembled WGS sequence"/>
</dbReference>
<dbReference type="Gene3D" id="1.10.260.40">
    <property type="entry name" value="lambda repressor-like DNA-binding domains"/>
    <property type="match status" value="1"/>
</dbReference>